<evidence type="ECO:0000313" key="3">
    <source>
        <dbReference type="EMBL" id="CAK7217060.1"/>
    </source>
</evidence>
<comment type="caution">
    <text evidence="3">The sequence shown here is derived from an EMBL/GenBank/DDBJ whole genome shotgun (WGS) entry which is preliminary data.</text>
</comment>
<organism evidence="3 4">
    <name type="scientific">Sporothrix curviconia</name>
    <dbReference type="NCBI Taxonomy" id="1260050"/>
    <lineage>
        <taxon>Eukaryota</taxon>
        <taxon>Fungi</taxon>
        <taxon>Dikarya</taxon>
        <taxon>Ascomycota</taxon>
        <taxon>Pezizomycotina</taxon>
        <taxon>Sordariomycetes</taxon>
        <taxon>Sordariomycetidae</taxon>
        <taxon>Ophiostomatales</taxon>
        <taxon>Ophiostomataceae</taxon>
        <taxon>Sporothrix</taxon>
    </lineage>
</organism>
<sequence length="170" mass="17595">MKFPTTASILAFGLVLVNSVAASNCRPSKAASISPSLSSSAPSSSSSPTEPVCTNVVTNGDFAEGATGWTLTGSNSFSAPCLGVAGCDYAAVSSDFTTSFTQALSTEVGTTYNFNIDFYPWNLVGNNNAVCTLTDSSGVTTYTIPLDQFISGGWTESTGQLRRGRPACRL</sequence>
<evidence type="ECO:0000256" key="1">
    <source>
        <dbReference type="SAM" id="MobiDB-lite"/>
    </source>
</evidence>
<feature type="signal peptide" evidence="2">
    <location>
        <begin position="1"/>
        <end position="22"/>
    </location>
</feature>
<keyword evidence="2" id="KW-0732">Signal</keyword>
<protein>
    <recommendedName>
        <fullName evidence="5">AA1-like domain-containing protein</fullName>
    </recommendedName>
</protein>
<feature type="compositionally biased region" description="Low complexity" evidence="1">
    <location>
        <begin position="28"/>
        <end position="48"/>
    </location>
</feature>
<evidence type="ECO:0008006" key="5">
    <source>
        <dbReference type="Google" id="ProtNLM"/>
    </source>
</evidence>
<name>A0ABP0BBV6_9PEZI</name>
<evidence type="ECO:0000313" key="4">
    <source>
        <dbReference type="Proteomes" id="UP001642405"/>
    </source>
</evidence>
<accession>A0ABP0BBV6</accession>
<evidence type="ECO:0000256" key="2">
    <source>
        <dbReference type="SAM" id="SignalP"/>
    </source>
</evidence>
<reference evidence="3 4" key="1">
    <citation type="submission" date="2024-01" db="EMBL/GenBank/DDBJ databases">
        <authorList>
            <person name="Allen C."/>
            <person name="Tagirdzhanova G."/>
        </authorList>
    </citation>
    <scope>NUCLEOTIDE SEQUENCE [LARGE SCALE GENOMIC DNA]</scope>
</reference>
<feature type="chain" id="PRO_5046142956" description="AA1-like domain-containing protein" evidence="2">
    <location>
        <begin position="23"/>
        <end position="170"/>
    </location>
</feature>
<dbReference type="Proteomes" id="UP001642405">
    <property type="component" value="Unassembled WGS sequence"/>
</dbReference>
<feature type="region of interest" description="Disordered" evidence="1">
    <location>
        <begin position="28"/>
        <end position="51"/>
    </location>
</feature>
<keyword evidence="4" id="KW-1185">Reference proteome</keyword>
<gene>
    <name evidence="3" type="ORF">SCUCBS95973_003023</name>
</gene>
<dbReference type="EMBL" id="CAWUHB010000012">
    <property type="protein sequence ID" value="CAK7217060.1"/>
    <property type="molecule type" value="Genomic_DNA"/>
</dbReference>
<dbReference type="Gene3D" id="2.60.120.260">
    <property type="entry name" value="Galactose-binding domain-like"/>
    <property type="match status" value="1"/>
</dbReference>
<proteinExistence type="predicted"/>